<proteinExistence type="predicted"/>
<dbReference type="Pfam" id="PF12833">
    <property type="entry name" value="HTH_18"/>
    <property type="match status" value="1"/>
</dbReference>
<dbReference type="GO" id="GO:0003700">
    <property type="term" value="F:DNA-binding transcription factor activity"/>
    <property type="evidence" value="ECO:0007669"/>
    <property type="project" value="InterPro"/>
</dbReference>
<evidence type="ECO:0000256" key="2">
    <source>
        <dbReference type="ARBA" id="ARBA00023125"/>
    </source>
</evidence>
<dbReference type="PANTHER" id="PTHR47504">
    <property type="entry name" value="RIGHT ORIGIN-BINDING PROTEIN"/>
    <property type="match status" value="1"/>
</dbReference>
<dbReference type="SMART" id="SM00342">
    <property type="entry name" value="HTH_ARAC"/>
    <property type="match status" value="1"/>
</dbReference>
<reference evidence="6" key="1">
    <citation type="submission" date="2017-04" db="EMBL/GenBank/DDBJ databases">
        <title>Function of individual gut microbiota members based on whole genome sequencing of pure cultures obtained from chicken caecum.</title>
        <authorList>
            <person name="Medvecky M."/>
            <person name="Cejkova D."/>
            <person name="Polansky O."/>
            <person name="Karasova D."/>
            <person name="Kubasova T."/>
            <person name="Cizek A."/>
            <person name="Rychlik I."/>
        </authorList>
    </citation>
    <scope>NUCLEOTIDE SEQUENCE [LARGE SCALE GENOMIC DNA]</scope>
    <source>
        <strain evidence="6">An199</strain>
    </source>
</reference>
<dbReference type="EMBL" id="NFJX01000012">
    <property type="protein sequence ID" value="OUP17664.1"/>
    <property type="molecule type" value="Genomic_DNA"/>
</dbReference>
<comment type="caution">
    <text evidence="5">The sequence shown here is derived from an EMBL/GenBank/DDBJ whole genome shotgun (WGS) entry which is preliminary data.</text>
</comment>
<sequence length="282" mass="33185">MSIFYEEIHTTCYNHELPTNATFKALEFAPSNKTKIIEVDRSVIIFLLEGKVQVSCNSYRDKIHQKGQIALLPRNSSCYIKVLEHSVVVSCSCVQNMNFCDRFSFTTLQHFLPEKFKYDFCLLPITERIMEFVVLTKNCLNDNLDCVHFHELLSKEMLILFRAYYSKEELATFFHPLLGKELDFKDLVLANFLKVKDLTEFADLAHLSIDTFKRRFKETFEMPAHKWIALRKSEFIYRDLIATNKSFADIAMQYNLSSQAYLSTFCKRFFEKTPQEIRNSFL</sequence>
<evidence type="ECO:0000313" key="5">
    <source>
        <dbReference type="EMBL" id="OUP17664.1"/>
    </source>
</evidence>
<protein>
    <recommendedName>
        <fullName evidence="4">HTH araC/xylS-type domain-containing protein</fullName>
    </recommendedName>
</protein>
<dbReference type="AlphaFoldDB" id="A0A1Y4IBJ9"/>
<dbReference type="RefSeq" id="WP_087345235.1">
    <property type="nucleotide sequence ID" value="NZ_NFJX01000012.1"/>
</dbReference>
<dbReference type="InterPro" id="IPR018060">
    <property type="entry name" value="HTH_AraC"/>
</dbReference>
<evidence type="ECO:0000256" key="3">
    <source>
        <dbReference type="ARBA" id="ARBA00023163"/>
    </source>
</evidence>
<dbReference type="Gene3D" id="1.10.10.60">
    <property type="entry name" value="Homeodomain-like"/>
    <property type="match status" value="1"/>
</dbReference>
<keyword evidence="1" id="KW-0805">Transcription regulation</keyword>
<dbReference type="PANTHER" id="PTHR47504:SF5">
    <property type="entry name" value="RIGHT ORIGIN-BINDING PROTEIN"/>
    <property type="match status" value="1"/>
</dbReference>
<evidence type="ECO:0000259" key="4">
    <source>
        <dbReference type="PROSITE" id="PS01124"/>
    </source>
</evidence>
<evidence type="ECO:0000313" key="6">
    <source>
        <dbReference type="Proteomes" id="UP000195950"/>
    </source>
</evidence>
<dbReference type="Proteomes" id="UP000195950">
    <property type="component" value="Unassembled WGS sequence"/>
</dbReference>
<gene>
    <name evidence="5" type="ORF">B5F32_13340</name>
</gene>
<keyword evidence="2" id="KW-0238">DNA-binding</keyword>
<dbReference type="InterPro" id="IPR009057">
    <property type="entry name" value="Homeodomain-like_sf"/>
</dbReference>
<dbReference type="InterPro" id="IPR050959">
    <property type="entry name" value="MarA-like"/>
</dbReference>
<dbReference type="SUPFAM" id="SSF46689">
    <property type="entry name" value="Homeodomain-like"/>
    <property type="match status" value="1"/>
</dbReference>
<name>A0A1Y4IBJ9_PARDI</name>
<accession>A0A1Y4IBJ9</accession>
<evidence type="ECO:0000256" key="1">
    <source>
        <dbReference type="ARBA" id="ARBA00023015"/>
    </source>
</evidence>
<feature type="domain" description="HTH araC/xylS-type" evidence="4">
    <location>
        <begin position="182"/>
        <end position="280"/>
    </location>
</feature>
<keyword evidence="3" id="KW-0804">Transcription</keyword>
<organism evidence="5 6">
    <name type="scientific">Parabacteroides distasonis</name>
    <dbReference type="NCBI Taxonomy" id="823"/>
    <lineage>
        <taxon>Bacteria</taxon>
        <taxon>Pseudomonadati</taxon>
        <taxon>Bacteroidota</taxon>
        <taxon>Bacteroidia</taxon>
        <taxon>Bacteroidales</taxon>
        <taxon>Tannerellaceae</taxon>
        <taxon>Parabacteroides</taxon>
    </lineage>
</organism>
<dbReference type="GO" id="GO:0043565">
    <property type="term" value="F:sequence-specific DNA binding"/>
    <property type="evidence" value="ECO:0007669"/>
    <property type="project" value="InterPro"/>
</dbReference>
<dbReference type="PROSITE" id="PS01124">
    <property type="entry name" value="HTH_ARAC_FAMILY_2"/>
    <property type="match status" value="1"/>
</dbReference>